<dbReference type="EMBL" id="PCRO01000022">
    <property type="protein sequence ID" value="PIP22849.1"/>
    <property type="molecule type" value="Genomic_DNA"/>
</dbReference>
<dbReference type="CDD" id="cd04181">
    <property type="entry name" value="NTP_transferase"/>
    <property type="match status" value="1"/>
</dbReference>
<dbReference type="Gene3D" id="3.90.550.10">
    <property type="entry name" value="Spore Coat Polysaccharide Biosynthesis Protein SpsA, Chain A"/>
    <property type="match status" value="1"/>
</dbReference>
<proteinExistence type="predicted"/>
<gene>
    <name evidence="2" type="ORF">COX37_01760</name>
</gene>
<dbReference type="SUPFAM" id="SSF53448">
    <property type="entry name" value="Nucleotide-diphospho-sugar transferases"/>
    <property type="match status" value="1"/>
</dbReference>
<dbReference type="InterPro" id="IPR005835">
    <property type="entry name" value="NTP_transferase_dom"/>
</dbReference>
<dbReference type="Pfam" id="PF00483">
    <property type="entry name" value="NTP_transferase"/>
    <property type="match status" value="1"/>
</dbReference>
<evidence type="ECO:0000259" key="1">
    <source>
        <dbReference type="Pfam" id="PF00483"/>
    </source>
</evidence>
<dbReference type="PANTHER" id="PTHR22572">
    <property type="entry name" value="SUGAR-1-PHOSPHATE GUANYL TRANSFERASE"/>
    <property type="match status" value="1"/>
</dbReference>
<reference evidence="2 3" key="1">
    <citation type="submission" date="2017-09" db="EMBL/GenBank/DDBJ databases">
        <title>Depth-based differentiation of microbial function through sediment-hosted aquifers and enrichment of novel symbionts in the deep terrestrial subsurface.</title>
        <authorList>
            <person name="Probst A.J."/>
            <person name="Ladd B."/>
            <person name="Jarett J.K."/>
            <person name="Geller-Mcgrath D.E."/>
            <person name="Sieber C.M."/>
            <person name="Emerson J.B."/>
            <person name="Anantharaman K."/>
            <person name="Thomas B.C."/>
            <person name="Malmstrom R."/>
            <person name="Stieglmeier M."/>
            <person name="Klingl A."/>
            <person name="Woyke T."/>
            <person name="Ryan C.M."/>
            <person name="Banfield J.F."/>
        </authorList>
    </citation>
    <scope>NUCLEOTIDE SEQUENCE [LARGE SCALE GENOMIC DNA]</scope>
    <source>
        <strain evidence="2">CG23_combo_of_CG06-09_8_20_14_all_39_17</strain>
    </source>
</reference>
<dbReference type="Proteomes" id="UP000229976">
    <property type="component" value="Unassembled WGS sequence"/>
</dbReference>
<name>A0A2G9YUJ5_9BACT</name>
<feature type="domain" description="Nucleotidyl transferase" evidence="1">
    <location>
        <begin position="2"/>
        <end position="227"/>
    </location>
</feature>
<dbReference type="InterPro" id="IPR029044">
    <property type="entry name" value="Nucleotide-diphossugar_trans"/>
</dbReference>
<dbReference type="InterPro" id="IPR050486">
    <property type="entry name" value="Mannose-1P_guanyltransferase"/>
</dbReference>
<protein>
    <recommendedName>
        <fullName evidence="1">Nucleotidyl transferase domain-containing protein</fullName>
    </recommendedName>
</protein>
<sequence length="232" mass="27100">MKGFILAAGNGTRLRPITYEIPKPLLPVGKVPVITRLINLYLKNGIDDIKINVQKNHLEDFYKWKATYFPREKIELVIEEEPSGTFTPIAKKISPEWFCEPIIVSNGDELKEMNLKKMIDWHKKMKAVATIALVKVKNPCSYGVAKLNKNRIEEFIEKPKDPPSPYINSGLYILNPEIREYYPLKKNFAMMETDLFPKLAKEKKLFGYKTRGRWQDVGTFERWEEAILNWHK</sequence>
<dbReference type="AlphaFoldDB" id="A0A2G9YUJ5"/>
<evidence type="ECO:0000313" key="2">
    <source>
        <dbReference type="EMBL" id="PIP22849.1"/>
    </source>
</evidence>
<evidence type="ECO:0000313" key="3">
    <source>
        <dbReference type="Proteomes" id="UP000229976"/>
    </source>
</evidence>
<comment type="caution">
    <text evidence="2">The sequence shown here is derived from an EMBL/GenBank/DDBJ whole genome shotgun (WGS) entry which is preliminary data.</text>
</comment>
<accession>A0A2G9YUJ5</accession>
<organism evidence="2 3">
    <name type="scientific">Candidatus Nealsonbacteria bacterium CG23_combo_of_CG06-09_8_20_14_all_39_17</name>
    <dbReference type="NCBI Taxonomy" id="1974722"/>
    <lineage>
        <taxon>Bacteria</taxon>
        <taxon>Candidatus Nealsoniibacteriota</taxon>
    </lineage>
</organism>